<dbReference type="PROSITE" id="PS01087">
    <property type="entry name" value="RADICAL_ACTIVATING"/>
    <property type="match status" value="1"/>
</dbReference>
<dbReference type="GO" id="GO:0043365">
    <property type="term" value="F:[formate-C-acetyltransferase]-activating enzyme activity"/>
    <property type="evidence" value="ECO:0007669"/>
    <property type="project" value="InterPro"/>
</dbReference>
<evidence type="ECO:0000313" key="17">
    <source>
        <dbReference type="Proteomes" id="UP000284779"/>
    </source>
</evidence>
<dbReference type="EMBL" id="QSFD01000005">
    <property type="protein sequence ID" value="RHA18673.1"/>
    <property type="molecule type" value="Genomic_DNA"/>
</dbReference>
<evidence type="ECO:0000313" key="15">
    <source>
        <dbReference type="EMBL" id="RHA80778.1"/>
    </source>
</evidence>
<evidence type="ECO:0000256" key="9">
    <source>
        <dbReference type="ARBA" id="ARBA00023004"/>
    </source>
</evidence>
<dbReference type="SUPFAM" id="SSF102114">
    <property type="entry name" value="Radical SAM enzymes"/>
    <property type="match status" value="1"/>
</dbReference>
<keyword evidence="5" id="KW-0004">4Fe-4S</keyword>
<dbReference type="SFLD" id="SFLDG01066">
    <property type="entry name" value="organic_radical-activating_enz"/>
    <property type="match status" value="1"/>
</dbReference>
<dbReference type="Proteomes" id="UP000284598">
    <property type="component" value="Unassembled WGS sequence"/>
</dbReference>
<evidence type="ECO:0000256" key="4">
    <source>
        <dbReference type="ARBA" id="ARBA00014281"/>
    </source>
</evidence>
<dbReference type="GO" id="GO:0046872">
    <property type="term" value="F:metal ion binding"/>
    <property type="evidence" value="ECO:0007669"/>
    <property type="project" value="UniProtKB-KW"/>
</dbReference>
<evidence type="ECO:0000313" key="14">
    <source>
        <dbReference type="EMBL" id="RHA52679.1"/>
    </source>
</evidence>
<proteinExistence type="inferred from homology"/>
<dbReference type="InterPro" id="IPR007197">
    <property type="entry name" value="rSAM"/>
</dbReference>
<comment type="catalytic activity">
    <reaction evidence="11">
        <text>glycyl-[protein] + reduced [flavodoxin] + S-adenosyl-L-methionine = glycin-2-yl radical-[protein] + semiquinone [flavodoxin] + 5'-deoxyadenosine + L-methionine + H(+)</text>
        <dbReference type="Rhea" id="RHEA:61976"/>
        <dbReference type="Rhea" id="RHEA-COMP:10622"/>
        <dbReference type="Rhea" id="RHEA-COMP:14480"/>
        <dbReference type="Rhea" id="RHEA-COMP:15993"/>
        <dbReference type="Rhea" id="RHEA-COMP:15994"/>
        <dbReference type="ChEBI" id="CHEBI:15378"/>
        <dbReference type="ChEBI" id="CHEBI:17319"/>
        <dbReference type="ChEBI" id="CHEBI:29947"/>
        <dbReference type="ChEBI" id="CHEBI:32722"/>
        <dbReference type="ChEBI" id="CHEBI:57618"/>
        <dbReference type="ChEBI" id="CHEBI:57844"/>
        <dbReference type="ChEBI" id="CHEBI:59789"/>
        <dbReference type="ChEBI" id="CHEBI:140311"/>
    </reaction>
</comment>
<dbReference type="InterPro" id="IPR034457">
    <property type="entry name" value="Organic_radical-activating"/>
</dbReference>
<dbReference type="InterPro" id="IPR058240">
    <property type="entry name" value="rSAM_sf"/>
</dbReference>
<evidence type="ECO:0000313" key="13">
    <source>
        <dbReference type="EMBL" id="RHA18673.1"/>
    </source>
</evidence>
<evidence type="ECO:0000256" key="7">
    <source>
        <dbReference type="ARBA" id="ARBA00022723"/>
    </source>
</evidence>
<dbReference type="GO" id="GO:0004748">
    <property type="term" value="F:ribonucleoside-diphosphate reductase activity, thioredoxin disulfide as acceptor"/>
    <property type="evidence" value="ECO:0007669"/>
    <property type="project" value="TreeGrafter"/>
</dbReference>
<dbReference type="SFLD" id="SFLDF00299">
    <property type="entry name" value="anaerobic_ribonucleoside-triph"/>
    <property type="match status" value="1"/>
</dbReference>
<dbReference type="Gene3D" id="3.20.20.70">
    <property type="entry name" value="Aldolase class I"/>
    <property type="match status" value="1"/>
</dbReference>
<evidence type="ECO:0000256" key="10">
    <source>
        <dbReference type="ARBA" id="ARBA00023014"/>
    </source>
</evidence>
<comment type="caution">
    <text evidence="14">The sequence shown here is derived from an EMBL/GenBank/DDBJ whole genome shotgun (WGS) entry which is preliminary data.</text>
</comment>
<dbReference type="InterPro" id="IPR013785">
    <property type="entry name" value="Aldolase_TIM"/>
</dbReference>
<keyword evidence="8 12" id="KW-0560">Oxidoreductase</keyword>
<dbReference type="InterPro" id="IPR012837">
    <property type="entry name" value="NrdG"/>
</dbReference>
<dbReference type="PIRSF" id="PIRSF000368">
    <property type="entry name" value="NrdG"/>
    <property type="match status" value="1"/>
</dbReference>
<organism evidence="14 16">
    <name type="scientific">Eubacterium ventriosum</name>
    <dbReference type="NCBI Taxonomy" id="39496"/>
    <lineage>
        <taxon>Bacteria</taxon>
        <taxon>Bacillati</taxon>
        <taxon>Bacillota</taxon>
        <taxon>Clostridia</taxon>
        <taxon>Eubacteriales</taxon>
        <taxon>Eubacteriaceae</taxon>
        <taxon>Eubacterium</taxon>
    </lineage>
</organism>
<dbReference type="AlphaFoldDB" id="A0A413RWC2"/>
<evidence type="ECO:0000256" key="6">
    <source>
        <dbReference type="ARBA" id="ARBA00022691"/>
    </source>
</evidence>
<dbReference type="NCBIfam" id="TIGR02491">
    <property type="entry name" value="NrdG"/>
    <property type="match status" value="1"/>
</dbReference>
<evidence type="ECO:0000256" key="5">
    <source>
        <dbReference type="ARBA" id="ARBA00022485"/>
    </source>
</evidence>
<evidence type="ECO:0000256" key="1">
    <source>
        <dbReference type="ARBA" id="ARBA00001966"/>
    </source>
</evidence>
<dbReference type="SFLD" id="SFLDS00029">
    <property type="entry name" value="Radical_SAM"/>
    <property type="match status" value="1"/>
</dbReference>
<dbReference type="Proteomes" id="UP000284779">
    <property type="component" value="Unassembled WGS sequence"/>
</dbReference>
<dbReference type="EMBL" id="QSFO01000013">
    <property type="protein sequence ID" value="RHA52679.1"/>
    <property type="molecule type" value="Genomic_DNA"/>
</dbReference>
<keyword evidence="7" id="KW-0479">Metal-binding</keyword>
<reference evidence="16 17" key="1">
    <citation type="submission" date="2018-08" db="EMBL/GenBank/DDBJ databases">
        <title>A genome reference for cultivated species of the human gut microbiota.</title>
        <authorList>
            <person name="Zou Y."/>
            <person name="Xue W."/>
            <person name="Luo G."/>
        </authorList>
    </citation>
    <scope>NUCLEOTIDE SEQUENCE [LARGE SCALE GENOMIC DNA]</scope>
    <source>
        <strain evidence="15 18">AM42-30</strain>
        <strain evidence="14 16">AM43-2</strain>
        <strain evidence="13 17">AM44-11BH</strain>
    </source>
</reference>
<dbReference type="PANTHER" id="PTHR30352:SF2">
    <property type="entry name" value="ANAEROBIC RIBONUCLEOSIDE-TRIPHOSPHATE REDUCTASE-ACTIVATING PROTEIN"/>
    <property type="match status" value="1"/>
</dbReference>
<evidence type="ECO:0000256" key="2">
    <source>
        <dbReference type="ARBA" id="ARBA00003852"/>
    </source>
</evidence>
<evidence type="ECO:0000256" key="11">
    <source>
        <dbReference type="ARBA" id="ARBA00047365"/>
    </source>
</evidence>
<dbReference type="Pfam" id="PF13353">
    <property type="entry name" value="Fer4_12"/>
    <property type="match status" value="1"/>
</dbReference>
<dbReference type="EMBL" id="QSFV01000014">
    <property type="protein sequence ID" value="RHA80778.1"/>
    <property type="molecule type" value="Genomic_DNA"/>
</dbReference>
<evidence type="ECO:0000256" key="12">
    <source>
        <dbReference type="PIRNR" id="PIRNR000368"/>
    </source>
</evidence>
<keyword evidence="10" id="KW-0411">Iron-sulfur</keyword>
<keyword evidence="9" id="KW-0408">Iron</keyword>
<sequence length="175" mass="20032">MNYAEIKTFDVANGPGIRVSLFVSGCNHRCPGCFNEQAWDFNFGQPFTQETINYIIDTLSFGAYQGVTFLGGEPMEPVNQKGLLPLARKIKETYPEKDIWCFTGYDFEKDIIGHMYNECPETKELLSYIDVLVDGPFIEAQKNLNLVFRGSENQRLIRIPETLKTGNIVLWEKEM</sequence>
<name>A0A413RWC2_9FIRM</name>
<dbReference type="RefSeq" id="WP_117970411.1">
    <property type="nucleotide sequence ID" value="NZ_CATWJF010000021.1"/>
</dbReference>
<evidence type="ECO:0000256" key="8">
    <source>
        <dbReference type="ARBA" id="ARBA00023002"/>
    </source>
</evidence>
<dbReference type="Proteomes" id="UP000285740">
    <property type="component" value="Unassembled WGS sequence"/>
</dbReference>
<keyword evidence="6" id="KW-0949">S-adenosyl-L-methionine</keyword>
<evidence type="ECO:0000313" key="16">
    <source>
        <dbReference type="Proteomes" id="UP000284598"/>
    </source>
</evidence>
<keyword evidence="17" id="KW-1185">Reference proteome</keyword>
<comment type="cofactor">
    <cofactor evidence="1">
        <name>[4Fe-4S] cluster</name>
        <dbReference type="ChEBI" id="CHEBI:49883"/>
    </cofactor>
</comment>
<dbReference type="InterPro" id="IPR001989">
    <property type="entry name" value="Radical_activat_CS"/>
</dbReference>
<comment type="function">
    <text evidence="2 12">Activation of anaerobic ribonucleoside-triphosphate reductase under anaerobic conditions by generation of an organic free radical, using S-adenosylmethionine and reduced flavodoxin as cosubstrates to produce 5'-deoxy-adenosine.</text>
</comment>
<protein>
    <recommendedName>
        <fullName evidence="4 12">Anaerobic ribonucleoside-triphosphate reductase-activating protein</fullName>
        <ecNumber evidence="12">1.97.1.-</ecNumber>
    </recommendedName>
</protein>
<dbReference type="EC" id="1.97.1.-" evidence="12"/>
<comment type="similarity">
    <text evidence="3 12">Belongs to the organic radical-activating enzymes family.</text>
</comment>
<gene>
    <name evidence="14" type="primary">nrdG</name>
    <name evidence="15" type="ORF">DW918_05730</name>
    <name evidence="14" type="ORF">DW929_10530</name>
    <name evidence="13" type="ORF">DW944_06270</name>
</gene>
<dbReference type="PANTHER" id="PTHR30352">
    <property type="entry name" value="PYRUVATE FORMATE-LYASE-ACTIVATING ENZYME"/>
    <property type="match status" value="1"/>
</dbReference>
<evidence type="ECO:0000313" key="18">
    <source>
        <dbReference type="Proteomes" id="UP000285740"/>
    </source>
</evidence>
<evidence type="ECO:0000256" key="3">
    <source>
        <dbReference type="ARBA" id="ARBA00009777"/>
    </source>
</evidence>
<dbReference type="GO" id="GO:0051539">
    <property type="term" value="F:4 iron, 4 sulfur cluster binding"/>
    <property type="evidence" value="ECO:0007669"/>
    <property type="project" value="UniProtKB-KW"/>
</dbReference>
<dbReference type="SFLD" id="SFLDG01063">
    <property type="entry name" value="activating_enzymes__group_1"/>
    <property type="match status" value="1"/>
</dbReference>
<accession>A0A413RWC2</accession>